<evidence type="ECO:0000313" key="3">
    <source>
        <dbReference type="Proteomes" id="UP000070134"/>
    </source>
</evidence>
<dbReference type="KEGG" id="satk:SA2016_1123"/>
<reference evidence="2 3" key="1">
    <citation type="submission" date="2016-02" db="EMBL/GenBank/DDBJ databases">
        <title>Complete genome of Sinomonas atrocyanea KCTC 3377.</title>
        <authorList>
            <person name="Kim K.M."/>
        </authorList>
    </citation>
    <scope>NUCLEOTIDE SEQUENCE [LARGE SCALE GENOMIC DNA]</scope>
    <source>
        <strain evidence="2 3">KCTC 3377</strain>
    </source>
</reference>
<dbReference type="InterPro" id="IPR018656">
    <property type="entry name" value="DUF2087"/>
</dbReference>
<evidence type="ECO:0000313" key="2">
    <source>
        <dbReference type="EMBL" id="AMM31805.1"/>
    </source>
</evidence>
<proteinExistence type="predicted"/>
<dbReference type="AlphaFoldDB" id="A0A126ZZH1"/>
<sequence length="153" mass="16076">MQHVIQLLAALANGRARTRFAQVALAGEAGTPADAAADRLLRAAGVLEDLPGGAVKVDEAALAALLGEARAAVPSRPAGKVDLLPRQRALRIQVLRELAAAVLGEDERIPERELNARLGERALDIPGVRRALVDEGIVAREADGSAYWRPGEG</sequence>
<name>A0A126ZZH1_9MICC</name>
<dbReference type="OrthoDB" id="529288at2"/>
<protein>
    <recommendedName>
        <fullName evidence="1">DUF2087 domain-containing protein</fullName>
    </recommendedName>
</protein>
<feature type="domain" description="DUF2087" evidence="1">
    <location>
        <begin position="84"/>
        <end position="149"/>
    </location>
</feature>
<dbReference type="Pfam" id="PF09860">
    <property type="entry name" value="DUF2087"/>
    <property type="match status" value="1"/>
</dbReference>
<gene>
    <name evidence="2" type="ORF">SA2016_1123</name>
</gene>
<dbReference type="RefSeq" id="WP_066496333.1">
    <property type="nucleotide sequence ID" value="NZ_BJMO01000051.1"/>
</dbReference>
<dbReference type="Proteomes" id="UP000070134">
    <property type="component" value="Chromosome"/>
</dbReference>
<dbReference type="EMBL" id="CP014518">
    <property type="protein sequence ID" value="AMM31805.1"/>
    <property type="molecule type" value="Genomic_DNA"/>
</dbReference>
<accession>A0A126ZZH1</accession>
<organism evidence="2 3">
    <name type="scientific">Sinomonas atrocyanea</name>
    <dbReference type="NCBI Taxonomy" id="37927"/>
    <lineage>
        <taxon>Bacteria</taxon>
        <taxon>Bacillati</taxon>
        <taxon>Actinomycetota</taxon>
        <taxon>Actinomycetes</taxon>
        <taxon>Micrococcales</taxon>
        <taxon>Micrococcaceae</taxon>
        <taxon>Sinomonas</taxon>
    </lineage>
</organism>
<evidence type="ECO:0000259" key="1">
    <source>
        <dbReference type="Pfam" id="PF09860"/>
    </source>
</evidence>
<keyword evidence="3" id="KW-1185">Reference proteome</keyword>